<keyword evidence="4" id="KW-1185">Reference proteome</keyword>
<dbReference type="EnsemblPlants" id="KEH18786">
    <property type="protein sequence ID" value="KEH18786"/>
    <property type="gene ID" value="MTR_8g028490"/>
</dbReference>
<feature type="region of interest" description="Disordered" evidence="1">
    <location>
        <begin position="1"/>
        <end position="25"/>
    </location>
</feature>
<sequence length="67" mass="7610">METPKPKNPKDQPITLTSSLSPPRTCQKIDSHIIQNIDEYSHVQKTRLDDAQIAETIPHLLSPYDTL</sequence>
<dbReference type="AlphaFoldDB" id="A0A072TNK9"/>
<evidence type="ECO:0000313" key="3">
    <source>
        <dbReference type="EnsemblPlants" id="KEH18786"/>
    </source>
</evidence>
<organism evidence="2 4">
    <name type="scientific">Medicago truncatula</name>
    <name type="common">Barrel medic</name>
    <name type="synonym">Medicago tribuloides</name>
    <dbReference type="NCBI Taxonomy" id="3880"/>
    <lineage>
        <taxon>Eukaryota</taxon>
        <taxon>Viridiplantae</taxon>
        <taxon>Streptophyta</taxon>
        <taxon>Embryophyta</taxon>
        <taxon>Tracheophyta</taxon>
        <taxon>Spermatophyta</taxon>
        <taxon>Magnoliopsida</taxon>
        <taxon>eudicotyledons</taxon>
        <taxon>Gunneridae</taxon>
        <taxon>Pentapetalae</taxon>
        <taxon>rosids</taxon>
        <taxon>fabids</taxon>
        <taxon>Fabales</taxon>
        <taxon>Fabaceae</taxon>
        <taxon>Papilionoideae</taxon>
        <taxon>50 kb inversion clade</taxon>
        <taxon>NPAAA clade</taxon>
        <taxon>Hologalegina</taxon>
        <taxon>IRL clade</taxon>
        <taxon>Trifolieae</taxon>
        <taxon>Medicago</taxon>
    </lineage>
</organism>
<reference evidence="2 4" key="2">
    <citation type="journal article" date="2014" name="BMC Genomics">
        <title>An improved genome release (version Mt4.0) for the model legume Medicago truncatula.</title>
        <authorList>
            <person name="Tang H."/>
            <person name="Krishnakumar V."/>
            <person name="Bidwell S."/>
            <person name="Rosen B."/>
            <person name="Chan A."/>
            <person name="Zhou S."/>
            <person name="Gentzbittel L."/>
            <person name="Childs K.L."/>
            <person name="Yandell M."/>
            <person name="Gundlach H."/>
            <person name="Mayer K.F."/>
            <person name="Schwartz D.C."/>
            <person name="Town C.D."/>
        </authorList>
    </citation>
    <scope>GENOME REANNOTATION</scope>
    <source>
        <strain evidence="2">A17</strain>
        <strain evidence="3 4">cv. Jemalong A17</strain>
    </source>
</reference>
<dbReference type="HOGENOM" id="CLU_2816327_0_0_1"/>
<dbReference type="Proteomes" id="UP000002051">
    <property type="component" value="Chromosome 8"/>
</dbReference>
<feature type="compositionally biased region" description="Polar residues" evidence="1">
    <location>
        <begin position="14"/>
        <end position="24"/>
    </location>
</feature>
<name>A0A072TNK9_MEDTR</name>
<evidence type="ECO:0000313" key="2">
    <source>
        <dbReference type="EMBL" id="KEH18786.1"/>
    </source>
</evidence>
<evidence type="ECO:0000313" key="4">
    <source>
        <dbReference type="Proteomes" id="UP000002051"/>
    </source>
</evidence>
<evidence type="ECO:0000256" key="1">
    <source>
        <dbReference type="SAM" id="MobiDB-lite"/>
    </source>
</evidence>
<dbReference type="EMBL" id="CM001224">
    <property type="protein sequence ID" value="KEH18786.1"/>
    <property type="molecule type" value="Genomic_DNA"/>
</dbReference>
<reference evidence="3" key="3">
    <citation type="submission" date="2015-04" db="UniProtKB">
        <authorList>
            <consortium name="EnsemblPlants"/>
        </authorList>
    </citation>
    <scope>IDENTIFICATION</scope>
    <source>
        <strain evidence="3">cv. Jemalong A17</strain>
    </source>
</reference>
<accession>A0A072TNK9</accession>
<proteinExistence type="predicted"/>
<protein>
    <submittedName>
        <fullName evidence="2 3">Uncharacterized protein</fullName>
    </submittedName>
</protein>
<gene>
    <name evidence="2" type="ordered locus">MTR_8g028490</name>
</gene>
<feature type="compositionally biased region" description="Basic and acidic residues" evidence="1">
    <location>
        <begin position="1"/>
        <end position="10"/>
    </location>
</feature>
<reference evidence="2 4" key="1">
    <citation type="journal article" date="2011" name="Nature">
        <title>The Medicago genome provides insight into the evolution of rhizobial symbioses.</title>
        <authorList>
            <person name="Young N.D."/>
            <person name="Debelle F."/>
            <person name="Oldroyd G.E."/>
            <person name="Geurts R."/>
            <person name="Cannon S.B."/>
            <person name="Udvardi M.K."/>
            <person name="Benedito V.A."/>
            <person name="Mayer K.F."/>
            <person name="Gouzy J."/>
            <person name="Schoof H."/>
            <person name="Van de Peer Y."/>
            <person name="Proost S."/>
            <person name="Cook D.R."/>
            <person name="Meyers B.C."/>
            <person name="Spannagl M."/>
            <person name="Cheung F."/>
            <person name="De Mita S."/>
            <person name="Krishnakumar V."/>
            <person name="Gundlach H."/>
            <person name="Zhou S."/>
            <person name="Mudge J."/>
            <person name="Bharti A.K."/>
            <person name="Murray J.D."/>
            <person name="Naoumkina M.A."/>
            <person name="Rosen B."/>
            <person name="Silverstein K.A."/>
            <person name="Tang H."/>
            <person name="Rombauts S."/>
            <person name="Zhao P.X."/>
            <person name="Zhou P."/>
            <person name="Barbe V."/>
            <person name="Bardou P."/>
            <person name="Bechner M."/>
            <person name="Bellec A."/>
            <person name="Berger A."/>
            <person name="Berges H."/>
            <person name="Bidwell S."/>
            <person name="Bisseling T."/>
            <person name="Choisne N."/>
            <person name="Couloux A."/>
            <person name="Denny R."/>
            <person name="Deshpande S."/>
            <person name="Dai X."/>
            <person name="Doyle J.J."/>
            <person name="Dudez A.M."/>
            <person name="Farmer A.D."/>
            <person name="Fouteau S."/>
            <person name="Franken C."/>
            <person name="Gibelin C."/>
            <person name="Gish J."/>
            <person name="Goldstein S."/>
            <person name="Gonzalez A.J."/>
            <person name="Green P.J."/>
            <person name="Hallab A."/>
            <person name="Hartog M."/>
            <person name="Hua A."/>
            <person name="Humphray S.J."/>
            <person name="Jeong D.H."/>
            <person name="Jing Y."/>
            <person name="Jocker A."/>
            <person name="Kenton S.M."/>
            <person name="Kim D.J."/>
            <person name="Klee K."/>
            <person name="Lai H."/>
            <person name="Lang C."/>
            <person name="Lin S."/>
            <person name="Macmil S.L."/>
            <person name="Magdelenat G."/>
            <person name="Matthews L."/>
            <person name="McCorrison J."/>
            <person name="Monaghan E.L."/>
            <person name="Mun J.H."/>
            <person name="Najar F.Z."/>
            <person name="Nicholson C."/>
            <person name="Noirot C."/>
            <person name="O'Bleness M."/>
            <person name="Paule C.R."/>
            <person name="Poulain J."/>
            <person name="Prion F."/>
            <person name="Qin B."/>
            <person name="Qu C."/>
            <person name="Retzel E.F."/>
            <person name="Riddle C."/>
            <person name="Sallet E."/>
            <person name="Samain S."/>
            <person name="Samson N."/>
            <person name="Sanders I."/>
            <person name="Saurat O."/>
            <person name="Scarpelli C."/>
            <person name="Schiex T."/>
            <person name="Segurens B."/>
            <person name="Severin A.J."/>
            <person name="Sherrier D.J."/>
            <person name="Shi R."/>
            <person name="Sims S."/>
            <person name="Singer S.R."/>
            <person name="Sinharoy S."/>
            <person name="Sterck L."/>
            <person name="Viollet A."/>
            <person name="Wang B.B."/>
            <person name="Wang K."/>
            <person name="Wang M."/>
            <person name="Wang X."/>
            <person name="Warfsmann J."/>
            <person name="Weissenbach J."/>
            <person name="White D.D."/>
            <person name="White J.D."/>
            <person name="Wiley G.B."/>
            <person name="Wincker P."/>
            <person name="Xing Y."/>
            <person name="Yang L."/>
            <person name="Yao Z."/>
            <person name="Ying F."/>
            <person name="Zhai J."/>
            <person name="Zhou L."/>
            <person name="Zuber A."/>
            <person name="Denarie J."/>
            <person name="Dixon R.A."/>
            <person name="May G.D."/>
            <person name="Schwartz D.C."/>
            <person name="Rogers J."/>
            <person name="Quetier F."/>
            <person name="Town C.D."/>
            <person name="Roe B.A."/>
        </authorList>
    </citation>
    <scope>NUCLEOTIDE SEQUENCE [LARGE SCALE GENOMIC DNA]</scope>
    <source>
        <strain evidence="2">A17</strain>
        <strain evidence="3 4">cv. Jemalong A17</strain>
    </source>
</reference>